<feature type="domain" description="MacB-like periplasmic core" evidence="8">
    <location>
        <begin position="20"/>
        <end position="246"/>
    </location>
</feature>
<sequence length="808" mass="88708">MIRNYLKVALRNLMRNKVFSTINVLGLSVGLTVCTLLSLYIWHETHYDDYHPDIDRLYQVGTIEHVQGKKIRFQGCPNTLAAAFKGVFPEVEATARICPLLLDDHTLMQNGTSSFYEDKGFAADSGFFQLFKYDFVEGNPATAVSGPYSIVLSKDIADKLFGGGPALNKVIHISSAFDGDHDYTITGVFRPINKPSHIDARFFVSMYGGGIGDLIRTWKKTTSNYFFVTYVRLRPWASPAQIEPGLKAFVDMYEGNDLKAAGYTRDHFLIKVRDIHLHANMDYGDVTPGGSITYLYILGSIALFTLLIACINFMNLSTARSTRRSAEVGVRKTLGARQSTLVRQFLGESLLMALLAYVVSILLVWMLLPGFNLLAGKHITLTGAQLFVLGAASLVLAGLTGLLAGSYPALYLSSFKPVKVLKGKSANSLAVASVRKGLVVFQFGIAIILIVAVAIIVRQMQYLRNADLGFTKDQQLIIPLQSEGAWKLYTPLKAELQKQAGVESVGASFLYPGHVGWSGTYYADGQPSTDNHPFLTNYIDFDFMRTLGLQTVAGHAFTDQFPSDSVDGVVINETGARALGYTPATCIGKGFHNANSKEILRIVGVMKDFHFEDLHVPIMSVAFFVNSAPRYNYIIAHVNASNMGSVIAAAKAFWRTSDPNEPFEYSFLDGEFQKHYEEDNRLAALVGYATGIAIFISCLGLFGLAAFSAEQRTKEIGIRKVLGANVAGIVGLLSADFMKLVLLAVVLGSPVGWWATHRWLQDFAYRTTIPWTIFALTTGAALLIAFATISVQAFRAAMARPVDSLRNE</sequence>
<feature type="transmembrane region" description="Helical" evidence="6">
    <location>
        <begin position="682"/>
        <end position="709"/>
    </location>
</feature>
<evidence type="ECO:0000313" key="9">
    <source>
        <dbReference type="EMBL" id="TDX01165.1"/>
    </source>
</evidence>
<accession>A0A4R8DUM9</accession>
<keyword evidence="4 6" id="KW-1133">Transmembrane helix</keyword>
<evidence type="ECO:0000259" key="7">
    <source>
        <dbReference type="Pfam" id="PF02687"/>
    </source>
</evidence>
<organism evidence="9 10">
    <name type="scientific">Dinghuibacter silviterrae</name>
    <dbReference type="NCBI Taxonomy" id="1539049"/>
    <lineage>
        <taxon>Bacteria</taxon>
        <taxon>Pseudomonadati</taxon>
        <taxon>Bacteroidota</taxon>
        <taxon>Chitinophagia</taxon>
        <taxon>Chitinophagales</taxon>
        <taxon>Chitinophagaceae</taxon>
        <taxon>Dinghuibacter</taxon>
    </lineage>
</organism>
<dbReference type="EMBL" id="SODV01000001">
    <property type="protein sequence ID" value="TDX01165.1"/>
    <property type="molecule type" value="Genomic_DNA"/>
</dbReference>
<evidence type="ECO:0000256" key="5">
    <source>
        <dbReference type="ARBA" id="ARBA00023136"/>
    </source>
</evidence>
<dbReference type="Proteomes" id="UP000294498">
    <property type="component" value="Unassembled WGS sequence"/>
</dbReference>
<comment type="caution">
    <text evidence="9">The sequence shown here is derived from an EMBL/GenBank/DDBJ whole genome shotgun (WGS) entry which is preliminary data.</text>
</comment>
<feature type="transmembrane region" description="Helical" evidence="6">
    <location>
        <begin position="438"/>
        <end position="457"/>
    </location>
</feature>
<feature type="transmembrane region" description="Helical" evidence="6">
    <location>
        <begin position="345"/>
        <end position="368"/>
    </location>
</feature>
<dbReference type="PANTHER" id="PTHR30572">
    <property type="entry name" value="MEMBRANE COMPONENT OF TRANSPORTER-RELATED"/>
    <property type="match status" value="1"/>
</dbReference>
<feature type="transmembrane region" description="Helical" evidence="6">
    <location>
        <begin position="294"/>
        <end position="314"/>
    </location>
</feature>
<name>A0A4R8DUM9_9BACT</name>
<dbReference type="InterPro" id="IPR003838">
    <property type="entry name" value="ABC3_permease_C"/>
</dbReference>
<dbReference type="Pfam" id="PF12704">
    <property type="entry name" value="MacB_PCD"/>
    <property type="match status" value="1"/>
</dbReference>
<dbReference type="RefSeq" id="WP_133993481.1">
    <property type="nucleotide sequence ID" value="NZ_SODV01000001.1"/>
</dbReference>
<feature type="transmembrane region" description="Helical" evidence="6">
    <location>
        <begin position="768"/>
        <end position="791"/>
    </location>
</feature>
<dbReference type="Pfam" id="PF02687">
    <property type="entry name" value="FtsX"/>
    <property type="match status" value="2"/>
</dbReference>
<evidence type="ECO:0000256" key="6">
    <source>
        <dbReference type="SAM" id="Phobius"/>
    </source>
</evidence>
<feature type="transmembrane region" description="Helical" evidence="6">
    <location>
        <begin position="388"/>
        <end position="412"/>
    </location>
</feature>
<dbReference type="OrthoDB" id="5933722at2"/>
<feature type="transmembrane region" description="Helical" evidence="6">
    <location>
        <begin position="21"/>
        <end position="42"/>
    </location>
</feature>
<dbReference type="AlphaFoldDB" id="A0A4R8DUM9"/>
<dbReference type="GO" id="GO:0022857">
    <property type="term" value="F:transmembrane transporter activity"/>
    <property type="evidence" value="ECO:0007669"/>
    <property type="project" value="TreeGrafter"/>
</dbReference>
<dbReference type="PANTHER" id="PTHR30572:SF18">
    <property type="entry name" value="ABC-TYPE MACROLIDE FAMILY EXPORT SYSTEM PERMEASE COMPONENT 2"/>
    <property type="match status" value="1"/>
</dbReference>
<feature type="domain" description="ABC3 transporter permease C-terminal" evidence="7">
    <location>
        <begin position="691"/>
        <end position="796"/>
    </location>
</feature>
<reference evidence="9 10" key="1">
    <citation type="submission" date="2019-03" db="EMBL/GenBank/DDBJ databases">
        <title>Genomic Encyclopedia of Type Strains, Phase IV (KMG-IV): sequencing the most valuable type-strain genomes for metagenomic binning, comparative biology and taxonomic classification.</title>
        <authorList>
            <person name="Goeker M."/>
        </authorList>
    </citation>
    <scope>NUCLEOTIDE SEQUENCE [LARGE SCALE GENOMIC DNA]</scope>
    <source>
        <strain evidence="9 10">DSM 100059</strain>
    </source>
</reference>
<dbReference type="InterPro" id="IPR050250">
    <property type="entry name" value="Macrolide_Exporter_MacB"/>
</dbReference>
<proteinExistence type="predicted"/>
<evidence type="ECO:0000256" key="4">
    <source>
        <dbReference type="ARBA" id="ARBA00022989"/>
    </source>
</evidence>
<comment type="subcellular location">
    <subcellularLocation>
        <location evidence="1">Cell membrane</location>
        <topology evidence="1">Multi-pass membrane protein</topology>
    </subcellularLocation>
</comment>
<evidence type="ECO:0000256" key="3">
    <source>
        <dbReference type="ARBA" id="ARBA00022692"/>
    </source>
</evidence>
<keyword evidence="2" id="KW-1003">Cell membrane</keyword>
<gene>
    <name evidence="9" type="ORF">EDB95_2196</name>
</gene>
<dbReference type="GO" id="GO:0005886">
    <property type="term" value="C:plasma membrane"/>
    <property type="evidence" value="ECO:0007669"/>
    <property type="project" value="UniProtKB-SubCell"/>
</dbReference>
<evidence type="ECO:0000256" key="1">
    <source>
        <dbReference type="ARBA" id="ARBA00004651"/>
    </source>
</evidence>
<evidence type="ECO:0000259" key="8">
    <source>
        <dbReference type="Pfam" id="PF12704"/>
    </source>
</evidence>
<keyword evidence="3 6" id="KW-0812">Transmembrane</keyword>
<feature type="domain" description="ABC3 transporter permease C-terminal" evidence="7">
    <location>
        <begin position="300"/>
        <end position="406"/>
    </location>
</feature>
<dbReference type="InterPro" id="IPR025857">
    <property type="entry name" value="MacB_PCD"/>
</dbReference>
<protein>
    <submittedName>
        <fullName evidence="9">Putative ABC transport system permease protein</fullName>
    </submittedName>
</protein>
<keyword evidence="5 6" id="KW-0472">Membrane</keyword>
<evidence type="ECO:0000256" key="2">
    <source>
        <dbReference type="ARBA" id="ARBA00022475"/>
    </source>
</evidence>
<evidence type="ECO:0000313" key="10">
    <source>
        <dbReference type="Proteomes" id="UP000294498"/>
    </source>
</evidence>
<feature type="transmembrane region" description="Helical" evidence="6">
    <location>
        <begin position="721"/>
        <end position="748"/>
    </location>
</feature>
<keyword evidence="10" id="KW-1185">Reference proteome</keyword>